<accession>A0ABT1QLA5</accession>
<dbReference type="InterPro" id="IPR050678">
    <property type="entry name" value="DNA_Partitioning_ATPase"/>
</dbReference>
<dbReference type="InterPro" id="IPR002586">
    <property type="entry name" value="CobQ/CobB/MinD/ParA_Nub-bd_dom"/>
</dbReference>
<reference evidence="2" key="1">
    <citation type="submission" date="2022-07" db="EMBL/GenBank/DDBJ databases">
        <title>Tahibacter sp., a new gammaproteobacterium isolated from the silt sample collected at pig farm.</title>
        <authorList>
            <person name="Chen H."/>
        </authorList>
    </citation>
    <scope>NUCLEOTIDE SEQUENCE</scope>
    <source>
        <strain evidence="2">P2K</strain>
    </source>
</reference>
<dbReference type="PIRSF" id="PIRSF009320">
    <property type="entry name" value="Nuc_binding_HP_1000"/>
    <property type="match status" value="1"/>
</dbReference>
<proteinExistence type="predicted"/>
<dbReference type="PANTHER" id="PTHR13696">
    <property type="entry name" value="P-LOOP CONTAINING NUCLEOSIDE TRIPHOSPHATE HYDROLASE"/>
    <property type="match status" value="1"/>
</dbReference>
<dbReference type="RefSeq" id="WP_255910386.1">
    <property type="nucleotide sequence ID" value="NZ_JANFQO010000001.1"/>
</dbReference>
<gene>
    <name evidence="2" type="ORF">NM961_01195</name>
</gene>
<dbReference type="Proteomes" id="UP001165498">
    <property type="component" value="Unassembled WGS sequence"/>
</dbReference>
<evidence type="ECO:0000259" key="1">
    <source>
        <dbReference type="Pfam" id="PF01656"/>
    </source>
</evidence>
<protein>
    <submittedName>
        <fullName evidence="2">ParA family protein</fullName>
    </submittedName>
</protein>
<comment type="caution">
    <text evidence="2">The sequence shown here is derived from an EMBL/GenBank/DDBJ whole genome shotgun (WGS) entry which is preliminary data.</text>
</comment>
<feature type="domain" description="CobQ/CobB/MinD/ParA nucleotide binding" evidence="1">
    <location>
        <begin position="4"/>
        <end position="162"/>
    </location>
</feature>
<dbReference type="PANTHER" id="PTHR13696:SF96">
    <property type="entry name" value="COBQ_COBB_MIND_PARA NUCLEOTIDE BINDING DOMAIN-CONTAINING PROTEIN"/>
    <property type="match status" value="1"/>
</dbReference>
<organism evidence="2 3">
    <name type="scientific">Tahibacter harae</name>
    <dbReference type="NCBI Taxonomy" id="2963937"/>
    <lineage>
        <taxon>Bacteria</taxon>
        <taxon>Pseudomonadati</taxon>
        <taxon>Pseudomonadota</taxon>
        <taxon>Gammaproteobacteria</taxon>
        <taxon>Lysobacterales</taxon>
        <taxon>Rhodanobacteraceae</taxon>
        <taxon>Tahibacter</taxon>
    </lineage>
</organism>
<dbReference type="InterPro" id="IPR027417">
    <property type="entry name" value="P-loop_NTPase"/>
</dbReference>
<keyword evidence="3" id="KW-1185">Reference proteome</keyword>
<evidence type="ECO:0000313" key="2">
    <source>
        <dbReference type="EMBL" id="MCQ4163314.1"/>
    </source>
</evidence>
<dbReference type="CDD" id="cd02042">
    <property type="entry name" value="ParAB_family"/>
    <property type="match status" value="1"/>
</dbReference>
<sequence>MFRILIANSKGGCGKTTVTSTLAGYYARSGRQTCLIDCDPQGSSLAWCQQRPAHRPPLRAMAGNDSGHGLGAGWVLRLPAQTQILLIDTPAGLRAHEFAPFARHADVLLVPLVPSALDLRASLAFLDHVRRLPEVRRGELRVGLVANRVRERAMSTRELDATLQRMTQIALARVRDAQIYVRNAALGLSLFEDDGSAARSHREDWAPLLAWLQQRETERSSSGKVAFLPARQSG</sequence>
<dbReference type="SUPFAM" id="SSF52540">
    <property type="entry name" value="P-loop containing nucleoside triphosphate hydrolases"/>
    <property type="match status" value="1"/>
</dbReference>
<dbReference type="Pfam" id="PF01656">
    <property type="entry name" value="CbiA"/>
    <property type="match status" value="1"/>
</dbReference>
<dbReference type="Gene3D" id="3.40.50.300">
    <property type="entry name" value="P-loop containing nucleotide triphosphate hydrolases"/>
    <property type="match status" value="1"/>
</dbReference>
<name>A0ABT1QLA5_9GAMM</name>
<evidence type="ECO:0000313" key="3">
    <source>
        <dbReference type="Proteomes" id="UP001165498"/>
    </source>
</evidence>
<dbReference type="EMBL" id="JANFQO010000001">
    <property type="protein sequence ID" value="MCQ4163314.1"/>
    <property type="molecule type" value="Genomic_DNA"/>
</dbReference>